<dbReference type="AlphaFoldDB" id="A0A849CGD8"/>
<name>A0A849CGD8_PASMD</name>
<proteinExistence type="predicted"/>
<accession>A0A849CGD8</accession>
<dbReference type="Pfam" id="PF26092">
    <property type="entry name" value="T4_Y16D"/>
    <property type="match status" value="1"/>
</dbReference>
<evidence type="ECO:0000313" key="2">
    <source>
        <dbReference type="Proteomes" id="UP000540079"/>
    </source>
</evidence>
<organism evidence="1 2">
    <name type="scientific">Pasteurella multocida</name>
    <dbReference type="NCBI Taxonomy" id="747"/>
    <lineage>
        <taxon>Bacteria</taxon>
        <taxon>Pseudomonadati</taxon>
        <taxon>Pseudomonadota</taxon>
        <taxon>Gammaproteobacteria</taxon>
        <taxon>Pasteurellales</taxon>
        <taxon>Pasteurellaceae</taxon>
        <taxon>Pasteurella</taxon>
    </lineage>
</organism>
<comment type="caution">
    <text evidence="1">The sequence shown here is derived from an EMBL/GenBank/DDBJ whole genome shotgun (WGS) entry which is preliminary data.</text>
</comment>
<dbReference type="InterPro" id="IPR058630">
    <property type="entry name" value="T4_Y16D"/>
</dbReference>
<reference evidence="1 2" key="1">
    <citation type="journal article" date="2018" name="Front. Microbiol.">
        <title>Genetic and Phylogenetic Characteristics of Pasteurella multocida Isolates From Different Host Species.</title>
        <authorList>
            <person name="Peng Z."/>
            <person name="Liang W."/>
            <person name="Wang F."/>
            <person name="Xu Z."/>
            <person name="Xie Z."/>
            <person name="Lian Z."/>
            <person name="Hua L."/>
            <person name="Zhou R."/>
            <person name="Chen H."/>
            <person name="Wu B."/>
        </authorList>
    </citation>
    <scope>NUCLEOTIDE SEQUENCE [LARGE SCALE GENOMIC DNA]</scope>
    <source>
        <strain evidence="1 2">HNA06</strain>
    </source>
</reference>
<sequence length="180" mass="21076">MWEEPRPTVTLTLPCSLKDVAVDDEIYILSGYSYENNGFPEILERKYNNSAETWNAINFGLRKKTPKLGLTHLKIHGDRKIGDRPELIVCAAIKFEIRVSLKERNNKKGFEWVLPMVRHYSPDAHETLSMIDDYYTEREVQQGFITNKGRFVDRKEVLEIAKQNNQIKFDIGELYSEMLY</sequence>
<dbReference type="Proteomes" id="UP000540079">
    <property type="component" value="Unassembled WGS sequence"/>
</dbReference>
<dbReference type="EMBL" id="PPVL01000002">
    <property type="protein sequence ID" value="NNI78541.1"/>
    <property type="molecule type" value="Genomic_DNA"/>
</dbReference>
<gene>
    <name evidence="1" type="ORF">C2800_03735</name>
</gene>
<evidence type="ECO:0000313" key="1">
    <source>
        <dbReference type="EMBL" id="NNI78541.1"/>
    </source>
</evidence>
<protein>
    <submittedName>
        <fullName evidence="1">Uncharacterized protein</fullName>
    </submittedName>
</protein>
<dbReference type="RefSeq" id="WP_014668016.1">
    <property type="nucleotide sequence ID" value="NZ_CP030096.1"/>
</dbReference>